<dbReference type="InterPro" id="IPR011059">
    <property type="entry name" value="Metal-dep_hydrolase_composite"/>
</dbReference>
<dbReference type="InterPro" id="IPR032466">
    <property type="entry name" value="Metal_Hydrolase"/>
</dbReference>
<name>A0ABS1K6R3_9MICC</name>
<feature type="domain" description="Amidohydrolase 3" evidence="1">
    <location>
        <begin position="344"/>
        <end position="500"/>
    </location>
</feature>
<comment type="caution">
    <text evidence="2">The sequence shown here is derived from an EMBL/GenBank/DDBJ whole genome shotgun (WGS) entry which is preliminary data.</text>
</comment>
<evidence type="ECO:0000313" key="2">
    <source>
        <dbReference type="EMBL" id="MBL0707158.1"/>
    </source>
</evidence>
<dbReference type="InterPro" id="IPR050378">
    <property type="entry name" value="Metallo-dep_Hydrolases_sf"/>
</dbReference>
<feature type="domain" description="Amidohydrolase 3" evidence="1">
    <location>
        <begin position="41"/>
        <end position="251"/>
    </location>
</feature>
<dbReference type="PANTHER" id="PTHR11647">
    <property type="entry name" value="HYDRANTOINASE/DIHYDROPYRIMIDINASE FAMILY MEMBER"/>
    <property type="match status" value="1"/>
</dbReference>
<dbReference type="RefSeq" id="WP_189693612.1">
    <property type="nucleotide sequence ID" value="NZ_BNCM01000006.1"/>
</dbReference>
<dbReference type="EMBL" id="JAERRC010000046">
    <property type="protein sequence ID" value="MBL0707158.1"/>
    <property type="molecule type" value="Genomic_DNA"/>
</dbReference>
<reference evidence="2 3" key="1">
    <citation type="submission" date="2021-01" db="EMBL/GenBank/DDBJ databases">
        <title>Genome public.</title>
        <authorList>
            <person name="Liu C."/>
            <person name="Sun Q."/>
        </authorList>
    </citation>
    <scope>NUCLEOTIDE SEQUENCE [LARGE SCALE GENOMIC DNA]</scope>
    <source>
        <strain evidence="2 3">JC656</strain>
    </source>
</reference>
<dbReference type="Gene3D" id="3.20.20.140">
    <property type="entry name" value="Metal-dependent hydrolases"/>
    <property type="match status" value="2"/>
</dbReference>
<dbReference type="InterPro" id="IPR013108">
    <property type="entry name" value="Amidohydro_3"/>
</dbReference>
<dbReference type="Proteomes" id="UP000639051">
    <property type="component" value="Unassembled WGS sequence"/>
</dbReference>
<protein>
    <submittedName>
        <fullName evidence="2">Amidohydrolase family protein</fullName>
    </submittedName>
</protein>
<keyword evidence="3" id="KW-1185">Reference proteome</keyword>
<gene>
    <name evidence="2" type="ORF">JJE72_16820</name>
</gene>
<dbReference type="SUPFAM" id="SSF51338">
    <property type="entry name" value="Composite domain of metallo-dependent hydrolases"/>
    <property type="match status" value="1"/>
</dbReference>
<dbReference type="Pfam" id="PF07969">
    <property type="entry name" value="Amidohydro_3"/>
    <property type="match status" value="2"/>
</dbReference>
<evidence type="ECO:0000259" key="1">
    <source>
        <dbReference type="Pfam" id="PF07969"/>
    </source>
</evidence>
<sequence length="522" mass="54848">MRLLLRGGTLVDSTGMRKADIAVERELITAIGEIAPEPGDEVLDCAGRYVLPGFIDAHSHADGLLEDEAVQRALLRQGVTTVIAGQDGVSYAPGDGAYASDYFAAINGPHPRYAGGGVAAYLAGADGRSRLNSAYLVPAGTVRWEVCGRSTAPADEQQRAAMAALVEDGMRDGAVGLSTGLDYAPGIFATTDEIAALCAPVAEAGGVYVTHMRGGYEANSAAGIEEIARIAEASGARVHISHFHAQAHIVAAQLEALARAGVDATFDAYPYTRGCTLLAMPLLPPDLSLLPAEAVVEIISDPAQRDLLRREWFPRVERNASLGPEWPSMITLAHIAAPEFAWAHGLTLEAAAARNGCDPIDFALDVLAASRLEVNAIMAVRHERPTSELAAIFSSPGHIGGSDGIFVGAHPHPRARGTFARYLREFVRETPTWSWPEAAGHLSGAPAARFALGRRGRVAPGWVADLIVVDPQTVADAATYEEPLGEAVGIDDVLVAGQPVLARGALVDGAPGRGLRREQIGE</sequence>
<dbReference type="SUPFAM" id="SSF51556">
    <property type="entry name" value="Metallo-dependent hydrolases"/>
    <property type="match status" value="1"/>
</dbReference>
<proteinExistence type="predicted"/>
<dbReference type="PANTHER" id="PTHR11647:SF1">
    <property type="entry name" value="COLLAPSIN RESPONSE MEDIATOR PROTEIN"/>
    <property type="match status" value="1"/>
</dbReference>
<evidence type="ECO:0000313" key="3">
    <source>
        <dbReference type="Proteomes" id="UP000639051"/>
    </source>
</evidence>
<organism evidence="2 3">
    <name type="scientific">Sinomonas cellulolyticus</name>
    <dbReference type="NCBI Taxonomy" id="2801916"/>
    <lineage>
        <taxon>Bacteria</taxon>
        <taxon>Bacillati</taxon>
        <taxon>Actinomycetota</taxon>
        <taxon>Actinomycetes</taxon>
        <taxon>Micrococcales</taxon>
        <taxon>Micrococcaceae</taxon>
        <taxon>Sinomonas</taxon>
    </lineage>
</organism>
<accession>A0ABS1K6R3</accession>